<keyword evidence="5" id="KW-0614">Plasmid</keyword>
<dbReference type="GO" id="GO:0008408">
    <property type="term" value="F:3'-5' exonuclease activity"/>
    <property type="evidence" value="ECO:0007669"/>
    <property type="project" value="TreeGrafter"/>
</dbReference>
<dbReference type="SUPFAM" id="SSF53098">
    <property type="entry name" value="Ribonuclease H-like"/>
    <property type="match status" value="1"/>
</dbReference>
<dbReference type="CDD" id="cd06127">
    <property type="entry name" value="DEDDh"/>
    <property type="match status" value="1"/>
</dbReference>
<reference evidence="5" key="1">
    <citation type="submission" date="2019-10" db="EMBL/GenBank/DDBJ databases">
        <title>Occurrence of NDM-1-producing Morganella morganii and Proteus mirabilis in a single patient, Portugal: probable in vivo transfer by conjugation.</title>
        <authorList>
            <person name="Aires-de-Sousa M."/>
            <person name="Ortiz de la Rosa J.M."/>
            <person name="Goncalves M.L."/>
            <person name="Costa A."/>
            <person name="Nordmann P."/>
            <person name="Poirel L."/>
        </authorList>
    </citation>
    <scope>NUCLEOTIDE SEQUENCE</scope>
    <source>
        <strain evidence="5">PRT-ndm</strain>
        <plasmid evidence="5">pPM154</plasmid>
    </source>
</reference>
<dbReference type="InterPro" id="IPR036397">
    <property type="entry name" value="RNaseH_sf"/>
</dbReference>
<keyword evidence="2" id="KW-0378">Hydrolase</keyword>
<proteinExistence type="predicted"/>
<dbReference type="EMBL" id="MN550958">
    <property type="protein sequence ID" value="QHJ90448.1"/>
    <property type="molecule type" value="Genomic_DNA"/>
</dbReference>
<evidence type="ECO:0000256" key="3">
    <source>
        <dbReference type="ARBA" id="ARBA00022839"/>
    </source>
</evidence>
<organism evidence="5">
    <name type="scientific">Proteus mirabilis</name>
    <dbReference type="NCBI Taxonomy" id="584"/>
    <lineage>
        <taxon>Bacteria</taxon>
        <taxon>Pseudomonadati</taxon>
        <taxon>Pseudomonadota</taxon>
        <taxon>Gammaproteobacteria</taxon>
        <taxon>Enterobacterales</taxon>
        <taxon>Morganellaceae</taxon>
        <taxon>Proteus</taxon>
    </lineage>
</organism>
<dbReference type="GO" id="GO:0006259">
    <property type="term" value="P:DNA metabolic process"/>
    <property type="evidence" value="ECO:0007669"/>
    <property type="project" value="UniProtKB-ARBA"/>
</dbReference>
<sequence length="188" mass="20392">MASFDGCPEVFHALLGERDQVIELAVTDIRGAVLLCTRLRPTVEIDPQAMGVHGITETELSNEPTWTQVAPALARLLSGRHLVIFNSSFDSRMLRQTASAFGDQLSWWQEQNCLCAMKLAADAFGSTNRHGTISLADATCEAGVSWKGRAHSAATDAIATADLVTEIAKVQRDLVVQLQELQSKGNLE</sequence>
<protein>
    <submittedName>
        <fullName evidence="5">3'-5' exonuclease</fullName>
    </submittedName>
</protein>
<geneLocation type="plasmid" evidence="5">
    <name>pPM154</name>
</geneLocation>
<accession>A0A6B9T022</accession>
<evidence type="ECO:0000313" key="5">
    <source>
        <dbReference type="EMBL" id="QHJ90448.1"/>
    </source>
</evidence>
<dbReference type="InterPro" id="IPR013520">
    <property type="entry name" value="Ribonucl_H"/>
</dbReference>
<dbReference type="PANTHER" id="PTHR30231:SF4">
    <property type="entry name" value="PROTEIN NEN2"/>
    <property type="match status" value="1"/>
</dbReference>
<dbReference type="Pfam" id="PF00929">
    <property type="entry name" value="RNase_T"/>
    <property type="match status" value="1"/>
</dbReference>
<dbReference type="AlphaFoldDB" id="A0A6B9T022"/>
<dbReference type="InterPro" id="IPR012337">
    <property type="entry name" value="RNaseH-like_sf"/>
</dbReference>
<name>A0A6B9T022_PROMI</name>
<evidence type="ECO:0000259" key="4">
    <source>
        <dbReference type="SMART" id="SM00479"/>
    </source>
</evidence>
<evidence type="ECO:0000256" key="2">
    <source>
        <dbReference type="ARBA" id="ARBA00022801"/>
    </source>
</evidence>
<evidence type="ECO:0000256" key="1">
    <source>
        <dbReference type="ARBA" id="ARBA00022722"/>
    </source>
</evidence>
<dbReference type="GO" id="GO:0003676">
    <property type="term" value="F:nucleic acid binding"/>
    <property type="evidence" value="ECO:0007669"/>
    <property type="project" value="InterPro"/>
</dbReference>
<dbReference type="SMART" id="SM00479">
    <property type="entry name" value="EXOIII"/>
    <property type="match status" value="1"/>
</dbReference>
<dbReference type="PANTHER" id="PTHR30231">
    <property type="entry name" value="DNA POLYMERASE III SUBUNIT EPSILON"/>
    <property type="match status" value="1"/>
</dbReference>
<dbReference type="Gene3D" id="3.30.420.10">
    <property type="entry name" value="Ribonuclease H-like superfamily/Ribonuclease H"/>
    <property type="match status" value="1"/>
</dbReference>
<keyword evidence="1" id="KW-0540">Nuclease</keyword>
<feature type="domain" description="Exonuclease" evidence="4">
    <location>
        <begin position="10"/>
        <end position="173"/>
    </location>
</feature>
<keyword evidence="3 5" id="KW-0269">Exonuclease</keyword>